<dbReference type="PATRIC" id="fig|1196324.3.peg.1602"/>
<gene>
    <name evidence="3" type="ORF">A374_07814</name>
</gene>
<dbReference type="SUPFAM" id="SSF56059">
    <property type="entry name" value="Glutathione synthetase ATP-binding domain-like"/>
    <property type="match status" value="1"/>
</dbReference>
<dbReference type="Gene3D" id="3.30.1490.20">
    <property type="entry name" value="ATP-grasp fold, A domain"/>
    <property type="match status" value="1"/>
</dbReference>
<dbReference type="GO" id="GO:0005524">
    <property type="term" value="F:ATP binding"/>
    <property type="evidence" value="ECO:0007669"/>
    <property type="project" value="UniProtKB-UniRule"/>
</dbReference>
<dbReference type="RefSeq" id="WP_007201656.1">
    <property type="nucleotide sequence ID" value="NZ_AKKV01000024.1"/>
</dbReference>
<dbReference type="Gene3D" id="3.30.470.20">
    <property type="entry name" value="ATP-grasp fold, B domain"/>
    <property type="match status" value="1"/>
</dbReference>
<dbReference type="InterPro" id="IPR013815">
    <property type="entry name" value="ATP_grasp_subdomain_1"/>
</dbReference>
<keyword evidence="1" id="KW-0547">Nucleotide-binding</keyword>
<dbReference type="PANTHER" id="PTHR37018:SF1">
    <property type="entry name" value="CULTURE SPECIFIC PROTEIN, PUTATIVE (AFU_ORTHOLOGUE AFUA_2G00130)-RELATED"/>
    <property type="match status" value="1"/>
</dbReference>
<dbReference type="OrthoDB" id="7839480at2"/>
<evidence type="ECO:0000313" key="3">
    <source>
        <dbReference type="EMBL" id="EIT85724.1"/>
    </source>
</evidence>
<accession>I8AJL6</accession>
<proteinExistence type="predicted"/>
<organism evidence="3 4">
    <name type="scientific">Fictibacillus macauensis ZFHKF-1</name>
    <dbReference type="NCBI Taxonomy" id="1196324"/>
    <lineage>
        <taxon>Bacteria</taxon>
        <taxon>Bacillati</taxon>
        <taxon>Bacillota</taxon>
        <taxon>Bacilli</taxon>
        <taxon>Bacillales</taxon>
        <taxon>Fictibacillaceae</taxon>
        <taxon>Fictibacillus</taxon>
    </lineage>
</organism>
<dbReference type="AlphaFoldDB" id="I8AJL6"/>
<dbReference type="InterPro" id="IPR011761">
    <property type="entry name" value="ATP-grasp"/>
</dbReference>
<dbReference type="eggNOG" id="COG0151">
    <property type="taxonomic scope" value="Bacteria"/>
</dbReference>
<feature type="domain" description="ATP-grasp" evidence="2">
    <location>
        <begin position="139"/>
        <end position="329"/>
    </location>
</feature>
<keyword evidence="4" id="KW-1185">Reference proteome</keyword>
<dbReference type="InterPro" id="IPR053269">
    <property type="entry name" value="Asp-Met_ligase"/>
</dbReference>
<dbReference type="EMBL" id="AKKV01000024">
    <property type="protein sequence ID" value="EIT85724.1"/>
    <property type="molecule type" value="Genomic_DNA"/>
</dbReference>
<name>I8AJL6_9BACL</name>
<comment type="caution">
    <text evidence="3">The sequence shown here is derived from an EMBL/GenBank/DDBJ whole genome shotgun (WGS) entry which is preliminary data.</text>
</comment>
<dbReference type="Proteomes" id="UP000004080">
    <property type="component" value="Unassembled WGS sequence"/>
</dbReference>
<dbReference type="PROSITE" id="PS50975">
    <property type="entry name" value="ATP_GRASP"/>
    <property type="match status" value="1"/>
</dbReference>
<reference evidence="3 4" key="1">
    <citation type="journal article" date="2012" name="J. Bacteriol.">
        <title>Genome of Bacillus macauensis ZFHKF-1, a Long-Chain-Forming Bacterium.</title>
        <authorList>
            <person name="Cai L."/>
            <person name="Zhang T."/>
        </authorList>
    </citation>
    <scope>NUCLEOTIDE SEQUENCE [LARGE SCALE GENOMIC DNA]</scope>
    <source>
        <strain evidence="3 4">ZFHKF-1</strain>
    </source>
</reference>
<protein>
    <recommendedName>
        <fullName evidence="2">ATP-grasp domain-containing protein</fullName>
    </recommendedName>
</protein>
<evidence type="ECO:0000256" key="1">
    <source>
        <dbReference type="PROSITE-ProRule" id="PRU00409"/>
    </source>
</evidence>
<keyword evidence="1" id="KW-0067">ATP-binding</keyword>
<dbReference type="STRING" id="1196324.A374_07814"/>
<dbReference type="PANTHER" id="PTHR37018">
    <property type="entry name" value="CULTURE SPECIFIC PROTEIN, PUTATIVE (AFU_ORTHOLOGUE AFUA_2G00130)-RELATED"/>
    <property type="match status" value="1"/>
</dbReference>
<evidence type="ECO:0000313" key="4">
    <source>
        <dbReference type="Proteomes" id="UP000004080"/>
    </source>
</evidence>
<evidence type="ECO:0000259" key="2">
    <source>
        <dbReference type="PROSITE" id="PS50975"/>
    </source>
</evidence>
<dbReference type="GO" id="GO:0046872">
    <property type="term" value="F:metal ion binding"/>
    <property type="evidence" value="ECO:0007669"/>
    <property type="project" value="InterPro"/>
</dbReference>
<sequence length="397" mass="44219">MSNLVIKPSLSFSDIYGTDVVYNPRPSFSHHKWIPDCPVKMDLLTGSQLAVLGSMPTICNVGVVSQRSLSLYNEAGLEIEAPRYEYTTENEYRALLASFAQKQKKAVVQHIHPEGELSFESYWIDPKLVQYLNNKANLSELVPQGDSPKRLTVQACDVIQAKKNFPFPFVLKAATNEANAAGFDVWICHDEEEFQRAHAKFAADEELVIEEYLNIEKNYCVQFASHQNGDLTYLGTALQNIDEKGKYKGNWIGEHAEPARHVIEMGKAIMKEGVKKGYRGIAGIDIAVTDEGRAVAFDLNFRVNGSTAALLLKDSINEQLGATEIKYVSWKSHNGMAPLYDLLQEGVANRLFIPLSIYDGNVGIYNPSDSLVQGLLLGSSEHEIAAIEKKFTQAHIY</sequence>